<accession>A0ABT9W5C9</accession>
<comment type="caution">
    <text evidence="2">The sequence shown here is derived from an EMBL/GenBank/DDBJ whole genome shotgun (WGS) entry which is preliminary data.</text>
</comment>
<dbReference type="EMBL" id="JAUSTY010000033">
    <property type="protein sequence ID" value="MDQ0168459.1"/>
    <property type="molecule type" value="Genomic_DNA"/>
</dbReference>
<dbReference type="RefSeq" id="WP_307398200.1">
    <property type="nucleotide sequence ID" value="NZ_BAAADK010000040.1"/>
</dbReference>
<reference evidence="2 3" key="1">
    <citation type="submission" date="2023-07" db="EMBL/GenBank/DDBJ databases">
        <title>Genomic Encyclopedia of Type Strains, Phase IV (KMG-IV): sequencing the most valuable type-strain genomes for metagenomic binning, comparative biology and taxonomic classification.</title>
        <authorList>
            <person name="Goeker M."/>
        </authorList>
    </citation>
    <scope>NUCLEOTIDE SEQUENCE [LARGE SCALE GENOMIC DNA]</scope>
    <source>
        <strain evidence="2 3">DSM 12751</strain>
    </source>
</reference>
<protein>
    <submittedName>
        <fullName evidence="2">DNA-binding transcriptional ArsR family regulator</fullName>
    </submittedName>
</protein>
<dbReference type="Proteomes" id="UP001235840">
    <property type="component" value="Unassembled WGS sequence"/>
</dbReference>
<organism evidence="2 3">
    <name type="scientific">Caldalkalibacillus horti</name>
    <dbReference type="NCBI Taxonomy" id="77523"/>
    <lineage>
        <taxon>Bacteria</taxon>
        <taxon>Bacillati</taxon>
        <taxon>Bacillota</taxon>
        <taxon>Bacilli</taxon>
        <taxon>Bacillales</taxon>
        <taxon>Bacillaceae</taxon>
        <taxon>Caldalkalibacillus</taxon>
    </lineage>
</organism>
<gene>
    <name evidence="2" type="ORF">J2S11_004421</name>
</gene>
<dbReference type="GO" id="GO:0003677">
    <property type="term" value="F:DNA binding"/>
    <property type="evidence" value="ECO:0007669"/>
    <property type="project" value="UniProtKB-KW"/>
</dbReference>
<dbReference type="InterPro" id="IPR036390">
    <property type="entry name" value="WH_DNA-bd_sf"/>
</dbReference>
<keyword evidence="3" id="KW-1185">Reference proteome</keyword>
<evidence type="ECO:0000256" key="1">
    <source>
        <dbReference type="ARBA" id="ARBA00023125"/>
    </source>
</evidence>
<keyword evidence="1 2" id="KW-0238">DNA-binding</keyword>
<proteinExistence type="predicted"/>
<dbReference type="InterPro" id="IPR036388">
    <property type="entry name" value="WH-like_DNA-bd_sf"/>
</dbReference>
<evidence type="ECO:0000313" key="3">
    <source>
        <dbReference type="Proteomes" id="UP001235840"/>
    </source>
</evidence>
<name>A0ABT9W5C9_9BACI</name>
<sequence>MSNKMNDQMMPVSIEQSKLLGNPLRIKIIGALYGTAKTSKQVATQIGESPGNVHYHVQKLYQGGLIDLVEEKRVGGVIEKYYLSKAKWFKSDQDVKVFPELDDSFESASATNISMSLQLKESEQEELLNEFRTLLEKWVERTSTPEHAMEEEFVIGLKLVSRKEKQKD</sequence>
<dbReference type="Gene3D" id="1.10.10.10">
    <property type="entry name" value="Winged helix-like DNA-binding domain superfamily/Winged helix DNA-binding domain"/>
    <property type="match status" value="1"/>
</dbReference>
<dbReference type="Pfam" id="PF12840">
    <property type="entry name" value="HTH_20"/>
    <property type="match status" value="1"/>
</dbReference>
<dbReference type="CDD" id="cd00090">
    <property type="entry name" value="HTH_ARSR"/>
    <property type="match status" value="1"/>
</dbReference>
<dbReference type="InterPro" id="IPR011991">
    <property type="entry name" value="ArsR-like_HTH"/>
</dbReference>
<evidence type="ECO:0000313" key="2">
    <source>
        <dbReference type="EMBL" id="MDQ0168459.1"/>
    </source>
</evidence>
<dbReference type="SUPFAM" id="SSF46785">
    <property type="entry name" value="Winged helix' DNA-binding domain"/>
    <property type="match status" value="1"/>
</dbReference>